<protein>
    <submittedName>
        <fullName evidence="8">Attractin-like</fullName>
    </submittedName>
</protein>
<feature type="disulfide bond" evidence="5">
    <location>
        <begin position="149"/>
        <end position="158"/>
    </location>
</feature>
<dbReference type="Pfam" id="PF23106">
    <property type="entry name" value="EGF_Teneurin"/>
    <property type="match status" value="1"/>
</dbReference>
<evidence type="ECO:0000313" key="8">
    <source>
        <dbReference type="Ensembl" id="ENSPLAP00000027229.1"/>
    </source>
</evidence>
<feature type="disulfide bond" evidence="5">
    <location>
        <begin position="126"/>
        <end position="136"/>
    </location>
</feature>
<sequence length="344" mass="38708">VCVCVDIACKMCNIIFLFLCRCFVKYFLSLQDFSTFNAKEQPNTVLRLRFNHFATECSWDHLYVYDGDSIYAPLLAAFSGLIVPERYGNETVPEVVSQSGYALLHFFSDAAYNLTGFNISYRVNTCPNNCSGRGECRVGNSTTSVYCECEANWKGEACDIPYCLDDCGYPERGHCQGKSCICKAEWQGPDCSVSVPANSSFWSREEHLEPGLARASHKAVVEQGVMWVIGGYVFNTSDYHMVKNPSFFQGKIYMYGGKIDSTGNVSSQLWVFHIQNQTWVLLNPRPKDQYAVVGHSAHIVPPAQEWDSPVMLVLFGHCPLYGYISNVQEYNIGEWLQLLSCSKT</sequence>
<dbReference type="SUPFAM" id="SSF49854">
    <property type="entry name" value="Spermadhesin, CUB domain"/>
    <property type="match status" value="1"/>
</dbReference>
<organism evidence="8 9">
    <name type="scientific">Poecilia latipinna</name>
    <name type="common">sailfin molly</name>
    <dbReference type="NCBI Taxonomy" id="48699"/>
    <lineage>
        <taxon>Eukaryota</taxon>
        <taxon>Metazoa</taxon>
        <taxon>Chordata</taxon>
        <taxon>Craniata</taxon>
        <taxon>Vertebrata</taxon>
        <taxon>Euteleostomi</taxon>
        <taxon>Actinopterygii</taxon>
        <taxon>Neopterygii</taxon>
        <taxon>Teleostei</taxon>
        <taxon>Neoteleostei</taxon>
        <taxon>Acanthomorphata</taxon>
        <taxon>Ovalentaria</taxon>
        <taxon>Atherinomorphae</taxon>
        <taxon>Cyprinodontiformes</taxon>
        <taxon>Poeciliidae</taxon>
        <taxon>Poeciliinae</taxon>
        <taxon>Poecilia</taxon>
    </lineage>
</organism>
<dbReference type="Gene3D" id="2.60.120.290">
    <property type="entry name" value="Spermadhesin, CUB domain"/>
    <property type="match status" value="1"/>
</dbReference>
<feature type="domain" description="CUB" evidence="6">
    <location>
        <begin position="35"/>
        <end position="124"/>
    </location>
</feature>
<dbReference type="STRING" id="48699.ENSPLAP00000027229"/>
<reference evidence="8" key="1">
    <citation type="submission" date="2025-08" db="UniProtKB">
        <authorList>
            <consortium name="Ensembl"/>
        </authorList>
    </citation>
    <scope>IDENTIFICATION</scope>
</reference>
<proteinExistence type="predicted"/>
<accession>A0A3B3VQY2</accession>
<dbReference type="CDD" id="cd00041">
    <property type="entry name" value="CUB"/>
    <property type="match status" value="1"/>
</dbReference>
<dbReference type="PROSITE" id="PS00022">
    <property type="entry name" value="EGF_1"/>
    <property type="match status" value="1"/>
</dbReference>
<feature type="domain" description="EGF-like" evidence="7">
    <location>
        <begin position="122"/>
        <end position="159"/>
    </location>
</feature>
<dbReference type="PANTHER" id="PTHR46376">
    <property type="entry name" value="LEUCINE-ZIPPER-LIKE TRANSCRIPTIONAL REGULATOR 1"/>
    <property type="match status" value="1"/>
</dbReference>
<evidence type="ECO:0000256" key="2">
    <source>
        <dbReference type="ARBA" id="ARBA00022737"/>
    </source>
</evidence>
<dbReference type="InterPro" id="IPR000742">
    <property type="entry name" value="EGF"/>
</dbReference>
<dbReference type="Ensembl" id="ENSPLAT00000019980.1">
    <property type="protein sequence ID" value="ENSPLAP00000027229.1"/>
    <property type="gene ID" value="ENSPLAG00000015624.1"/>
</dbReference>
<dbReference type="FunFam" id="2.10.25.10:FF:000164">
    <property type="entry name" value="Attractin like 1"/>
    <property type="match status" value="1"/>
</dbReference>
<dbReference type="SMART" id="SM00042">
    <property type="entry name" value="CUB"/>
    <property type="match status" value="1"/>
</dbReference>
<evidence type="ECO:0000313" key="9">
    <source>
        <dbReference type="Proteomes" id="UP000261500"/>
    </source>
</evidence>
<dbReference type="Proteomes" id="UP000261500">
    <property type="component" value="Unplaced"/>
</dbReference>
<evidence type="ECO:0000256" key="4">
    <source>
        <dbReference type="PROSITE-ProRule" id="PRU00059"/>
    </source>
</evidence>
<dbReference type="SUPFAM" id="SSF117281">
    <property type="entry name" value="Kelch motif"/>
    <property type="match status" value="1"/>
</dbReference>
<dbReference type="InterPro" id="IPR015915">
    <property type="entry name" value="Kelch-typ_b-propeller"/>
</dbReference>
<comment type="caution">
    <text evidence="4">Lacks conserved residue(s) required for the propagation of feature annotation.</text>
</comment>
<dbReference type="InterPro" id="IPR035914">
    <property type="entry name" value="Sperma_CUB_dom_sf"/>
</dbReference>
<evidence type="ECO:0000256" key="5">
    <source>
        <dbReference type="PROSITE-ProRule" id="PRU00076"/>
    </source>
</evidence>
<keyword evidence="3 5" id="KW-1015">Disulfide bond</keyword>
<dbReference type="AlphaFoldDB" id="A0A3B3VQY2"/>
<name>A0A3B3VQY2_9TELE</name>
<dbReference type="GeneTree" id="ENSGT00940000165788"/>
<dbReference type="Pfam" id="PF24981">
    <property type="entry name" value="Beta-prop_ATRN-LZTR1"/>
    <property type="match status" value="1"/>
</dbReference>
<dbReference type="PANTHER" id="PTHR46376:SF3">
    <property type="entry name" value="ATTRACTIN"/>
    <property type="match status" value="1"/>
</dbReference>
<dbReference type="InterPro" id="IPR056737">
    <property type="entry name" value="Beta-prop_ATRN-MKLN-like"/>
</dbReference>
<feature type="disulfide bond" evidence="5">
    <location>
        <begin position="130"/>
        <end position="147"/>
    </location>
</feature>
<dbReference type="PROSITE" id="PS50026">
    <property type="entry name" value="EGF_3"/>
    <property type="match status" value="1"/>
</dbReference>
<dbReference type="Gene3D" id="2.120.10.80">
    <property type="entry name" value="Kelch-type beta propeller"/>
    <property type="match status" value="1"/>
</dbReference>
<dbReference type="Gene3D" id="2.10.25.10">
    <property type="entry name" value="Laminin"/>
    <property type="match status" value="1"/>
</dbReference>
<dbReference type="InterPro" id="IPR000859">
    <property type="entry name" value="CUB_dom"/>
</dbReference>
<dbReference type="InterPro" id="IPR051568">
    <property type="entry name" value="LZTR1/Attractin"/>
</dbReference>
<evidence type="ECO:0000256" key="1">
    <source>
        <dbReference type="ARBA" id="ARBA00022441"/>
    </source>
</evidence>
<keyword evidence="2" id="KW-0677">Repeat</keyword>
<dbReference type="PROSITE" id="PS01180">
    <property type="entry name" value="CUB"/>
    <property type="match status" value="1"/>
</dbReference>
<dbReference type="Pfam" id="PF00431">
    <property type="entry name" value="CUB"/>
    <property type="match status" value="1"/>
</dbReference>
<dbReference type="FunFam" id="2.60.120.290:FF:000008">
    <property type="entry name" value="Attractin like 1"/>
    <property type="match status" value="1"/>
</dbReference>
<evidence type="ECO:0000259" key="6">
    <source>
        <dbReference type="PROSITE" id="PS01180"/>
    </source>
</evidence>
<dbReference type="GO" id="GO:0005794">
    <property type="term" value="C:Golgi apparatus"/>
    <property type="evidence" value="ECO:0007669"/>
    <property type="project" value="TreeGrafter"/>
</dbReference>
<reference evidence="8" key="2">
    <citation type="submission" date="2025-09" db="UniProtKB">
        <authorList>
            <consortium name="Ensembl"/>
        </authorList>
    </citation>
    <scope>IDENTIFICATION</scope>
</reference>
<keyword evidence="5" id="KW-0245">EGF-like domain</keyword>
<evidence type="ECO:0000259" key="7">
    <source>
        <dbReference type="PROSITE" id="PS50026"/>
    </source>
</evidence>
<keyword evidence="9" id="KW-1185">Reference proteome</keyword>
<keyword evidence="1" id="KW-0880">Kelch repeat</keyword>
<evidence type="ECO:0000256" key="3">
    <source>
        <dbReference type="ARBA" id="ARBA00023157"/>
    </source>
</evidence>